<feature type="transmembrane region" description="Helical" evidence="1">
    <location>
        <begin position="26"/>
        <end position="48"/>
    </location>
</feature>
<protein>
    <submittedName>
        <fullName evidence="2">Uncharacterized membrane protein, DUF106 family</fullName>
    </submittedName>
</protein>
<keyword evidence="1" id="KW-1133">Transmembrane helix</keyword>
<evidence type="ECO:0000256" key="1">
    <source>
        <dbReference type="SAM" id="Phobius"/>
    </source>
</evidence>
<name>A0AA94HUT6_DESDE</name>
<dbReference type="Proteomes" id="UP000182680">
    <property type="component" value="Unassembled WGS sequence"/>
</dbReference>
<dbReference type="AlphaFoldDB" id="A0AA94HUT6"/>
<keyword evidence="1" id="KW-0812">Transmembrane</keyword>
<organism evidence="2 3">
    <name type="scientific">Desulfovibrio desulfuricans</name>
    <dbReference type="NCBI Taxonomy" id="876"/>
    <lineage>
        <taxon>Bacteria</taxon>
        <taxon>Pseudomonadati</taxon>
        <taxon>Thermodesulfobacteriota</taxon>
        <taxon>Desulfovibrionia</taxon>
        <taxon>Desulfovibrionales</taxon>
        <taxon>Desulfovibrionaceae</taxon>
        <taxon>Desulfovibrio</taxon>
    </lineage>
</organism>
<reference evidence="3" key="1">
    <citation type="submission" date="2016-11" db="EMBL/GenBank/DDBJ databases">
        <authorList>
            <person name="Jaros S."/>
            <person name="Januszkiewicz K."/>
            <person name="Wedrychowicz H."/>
        </authorList>
    </citation>
    <scope>NUCLEOTIDE SEQUENCE [LARGE SCALE GENOMIC DNA]</scope>
    <source>
        <strain evidence="3">DSM 7057</strain>
    </source>
</reference>
<comment type="caution">
    <text evidence="2">The sequence shown here is derived from an EMBL/GenBank/DDBJ whole genome shotgun (WGS) entry which is preliminary data.</text>
</comment>
<feature type="transmembrane region" description="Helical" evidence="1">
    <location>
        <begin position="138"/>
        <end position="157"/>
    </location>
</feature>
<feature type="transmembrane region" description="Helical" evidence="1">
    <location>
        <begin position="93"/>
        <end position="118"/>
    </location>
</feature>
<accession>A0AA94HUT6</accession>
<dbReference type="RefSeq" id="WP_012625276.1">
    <property type="nucleotide sequence ID" value="NZ_FPIW01000052.1"/>
</dbReference>
<proteinExistence type="predicted"/>
<gene>
    <name evidence="2" type="ORF">SAMN02910291_02283</name>
</gene>
<keyword evidence="1" id="KW-0472">Membrane</keyword>
<dbReference type="EMBL" id="FPIW01000052">
    <property type="protein sequence ID" value="SFW64899.1"/>
    <property type="molecule type" value="Genomic_DNA"/>
</dbReference>
<sequence length="180" mass="21011">METFLIWIDPVLVLPFRVIPHPETGYIFGMGCLALMAVILGLVTLSMANRLHARRLKKYQDQMQHYHKLGEQALSGGDKQAFKAVNRQGHEAFGYHFSLSGALFVASLWPIPIMFAWVKLRFGLLSPVLPFELPLFGNQPGMIFWFLLWYIPLRMYFSRVWRKLQLRKREPLSDQKIMYP</sequence>
<evidence type="ECO:0000313" key="3">
    <source>
        <dbReference type="Proteomes" id="UP000182680"/>
    </source>
</evidence>
<dbReference type="OMA" id="ACNSIAN"/>
<evidence type="ECO:0000313" key="2">
    <source>
        <dbReference type="EMBL" id="SFW64899.1"/>
    </source>
</evidence>